<dbReference type="AlphaFoldDB" id="A0A0R1TAK9"/>
<protein>
    <submittedName>
        <fullName evidence="2">Uncharacterized protein</fullName>
    </submittedName>
</protein>
<dbReference type="PATRIC" id="fig|1423740.3.peg.1582"/>
<organism evidence="2 3">
    <name type="scientific">Ligilactobacillus equi DSM 15833 = JCM 10991</name>
    <dbReference type="NCBI Taxonomy" id="1423740"/>
    <lineage>
        <taxon>Bacteria</taxon>
        <taxon>Bacillati</taxon>
        <taxon>Bacillota</taxon>
        <taxon>Bacilli</taxon>
        <taxon>Lactobacillales</taxon>
        <taxon>Lactobacillaceae</taxon>
        <taxon>Ligilactobacillus</taxon>
    </lineage>
</organism>
<dbReference type="Proteomes" id="UP000051048">
    <property type="component" value="Unassembled WGS sequence"/>
</dbReference>
<evidence type="ECO:0000313" key="3">
    <source>
        <dbReference type="Proteomes" id="UP000051048"/>
    </source>
</evidence>
<name>A0A0R1TAK9_9LACO</name>
<evidence type="ECO:0000256" key="1">
    <source>
        <dbReference type="SAM" id="Phobius"/>
    </source>
</evidence>
<gene>
    <name evidence="2" type="ORF">FC36_GL001459</name>
</gene>
<keyword evidence="1" id="KW-1133">Transmembrane helix</keyword>
<dbReference type="EMBL" id="AZFH01000178">
    <property type="protein sequence ID" value="KRL77220.1"/>
    <property type="molecule type" value="Genomic_DNA"/>
</dbReference>
<feature type="transmembrane region" description="Helical" evidence="1">
    <location>
        <begin position="61"/>
        <end position="82"/>
    </location>
</feature>
<dbReference type="RefSeq" id="WP_025021578.1">
    <property type="nucleotide sequence ID" value="NZ_AZFH01000178.1"/>
</dbReference>
<keyword evidence="1" id="KW-0472">Membrane</keyword>
<comment type="caution">
    <text evidence="2">The sequence shown here is derived from an EMBL/GenBank/DDBJ whole genome shotgun (WGS) entry which is preliminary data.</text>
</comment>
<keyword evidence="1" id="KW-0812">Transmembrane</keyword>
<reference evidence="2 3" key="1">
    <citation type="journal article" date="2015" name="Genome Announc.">
        <title>Expanding the biotechnology potential of lactobacilli through comparative genomics of 213 strains and associated genera.</title>
        <authorList>
            <person name="Sun Z."/>
            <person name="Harris H.M."/>
            <person name="McCann A."/>
            <person name="Guo C."/>
            <person name="Argimon S."/>
            <person name="Zhang W."/>
            <person name="Yang X."/>
            <person name="Jeffery I.B."/>
            <person name="Cooney J.C."/>
            <person name="Kagawa T.F."/>
            <person name="Liu W."/>
            <person name="Song Y."/>
            <person name="Salvetti E."/>
            <person name="Wrobel A."/>
            <person name="Rasinkangas P."/>
            <person name="Parkhill J."/>
            <person name="Rea M.C."/>
            <person name="O'Sullivan O."/>
            <person name="Ritari J."/>
            <person name="Douillard F.P."/>
            <person name="Paul Ross R."/>
            <person name="Yang R."/>
            <person name="Briner A.E."/>
            <person name="Felis G.E."/>
            <person name="de Vos W.M."/>
            <person name="Barrangou R."/>
            <person name="Klaenhammer T.R."/>
            <person name="Caufield P.W."/>
            <person name="Cui Y."/>
            <person name="Zhang H."/>
            <person name="O'Toole P.W."/>
        </authorList>
    </citation>
    <scope>NUCLEOTIDE SEQUENCE [LARGE SCALE GENOMIC DNA]</scope>
    <source>
        <strain evidence="2 3">DSM 15833</strain>
    </source>
</reference>
<proteinExistence type="predicted"/>
<evidence type="ECO:0000313" key="2">
    <source>
        <dbReference type="EMBL" id="KRL77220.1"/>
    </source>
</evidence>
<sequence>MSSNFPSVERDGGIFVKKITSHHPLISEMEPYIYFQSRLDGFKFYFESVGDAKDDVIFKTFYGAMSQTILTILNLWIEILWLGKKKWTVRSNVDSNLNIQIRSSLGERRPGAQEKKNL</sequence>
<accession>A0A0R1TAK9</accession>